<reference evidence="2 3" key="1">
    <citation type="journal article" date="2017" name="Int. J. Syst. Evol. Microbiol.">
        <title>Rhodosalinus sediminis gen. nov., sp. nov., isolated from marine saltern.</title>
        <authorList>
            <person name="Guo L.Y."/>
            <person name="Ling S.K."/>
            <person name="Li C.M."/>
            <person name="Chen G.J."/>
            <person name="Du Z.J."/>
        </authorList>
    </citation>
    <scope>NUCLEOTIDE SEQUENCE [LARGE SCALE GENOMIC DNA]</scope>
    <source>
        <strain evidence="2 3">WDN1C137</strain>
    </source>
</reference>
<dbReference type="Proteomes" id="UP000257131">
    <property type="component" value="Unassembled WGS sequence"/>
</dbReference>
<accession>A0A3D9BPH4</accession>
<proteinExistence type="predicted"/>
<feature type="compositionally biased region" description="Basic and acidic residues" evidence="1">
    <location>
        <begin position="1"/>
        <end position="15"/>
    </location>
</feature>
<gene>
    <name evidence="2" type="ORF">DRV84_12095</name>
</gene>
<feature type="region of interest" description="Disordered" evidence="1">
    <location>
        <begin position="1"/>
        <end position="21"/>
    </location>
</feature>
<evidence type="ECO:0000313" key="3">
    <source>
        <dbReference type="Proteomes" id="UP000257131"/>
    </source>
</evidence>
<name>A0A3D9BPH4_9RHOB</name>
<dbReference type="RefSeq" id="WP_115981054.1">
    <property type="nucleotide sequence ID" value="NZ_QOHR01000019.1"/>
</dbReference>
<evidence type="ECO:0000256" key="1">
    <source>
        <dbReference type="SAM" id="MobiDB-lite"/>
    </source>
</evidence>
<protein>
    <submittedName>
        <fullName evidence="2">Uncharacterized protein</fullName>
    </submittedName>
</protein>
<keyword evidence="3" id="KW-1185">Reference proteome</keyword>
<organism evidence="2 3">
    <name type="scientific">Rhodosalinus sediminis</name>
    <dbReference type="NCBI Taxonomy" id="1940533"/>
    <lineage>
        <taxon>Bacteria</taxon>
        <taxon>Pseudomonadati</taxon>
        <taxon>Pseudomonadota</taxon>
        <taxon>Alphaproteobacteria</taxon>
        <taxon>Rhodobacterales</taxon>
        <taxon>Paracoccaceae</taxon>
        <taxon>Rhodosalinus</taxon>
    </lineage>
</organism>
<dbReference type="EMBL" id="QOHR01000019">
    <property type="protein sequence ID" value="REC55400.1"/>
    <property type="molecule type" value="Genomic_DNA"/>
</dbReference>
<evidence type="ECO:0000313" key="2">
    <source>
        <dbReference type="EMBL" id="REC55400.1"/>
    </source>
</evidence>
<dbReference type="AlphaFoldDB" id="A0A3D9BPH4"/>
<sequence length="164" mass="18590">MRTGRREGVTPDVDRPAISPVDLGAARRDHLGSDAADLLGAVRRAFDRHLLEPVAPPPPVRPRAFRRRLRGQPLLCRRRRAVALERDGERAEHERVARVFDLRILRRHLRPALADLVGVALERLHQCAAALLRRVAQDLDRLAALEEEDRHALRRRAHSTPGAR</sequence>
<comment type="caution">
    <text evidence="2">The sequence shown here is derived from an EMBL/GenBank/DDBJ whole genome shotgun (WGS) entry which is preliminary data.</text>
</comment>